<protein>
    <submittedName>
        <fullName evidence="1">Uncharacterized protein</fullName>
    </submittedName>
</protein>
<gene>
    <name evidence="1" type="ORF">ASPTUDRAFT_926269</name>
</gene>
<proteinExistence type="predicted"/>
<keyword evidence="2" id="KW-1185">Reference proteome</keyword>
<evidence type="ECO:0000313" key="1">
    <source>
        <dbReference type="EMBL" id="OJI85104.1"/>
    </source>
</evidence>
<reference evidence="2" key="1">
    <citation type="journal article" date="2017" name="Genome Biol.">
        <title>Comparative genomics reveals high biological diversity and specific adaptations in the industrially and medically important fungal genus Aspergillus.</title>
        <authorList>
            <person name="de Vries R.P."/>
            <person name="Riley R."/>
            <person name="Wiebenga A."/>
            <person name="Aguilar-Osorio G."/>
            <person name="Amillis S."/>
            <person name="Uchima C.A."/>
            <person name="Anderluh G."/>
            <person name="Asadollahi M."/>
            <person name="Askin M."/>
            <person name="Barry K."/>
            <person name="Battaglia E."/>
            <person name="Bayram O."/>
            <person name="Benocci T."/>
            <person name="Braus-Stromeyer S.A."/>
            <person name="Caldana C."/>
            <person name="Canovas D."/>
            <person name="Cerqueira G.C."/>
            <person name="Chen F."/>
            <person name="Chen W."/>
            <person name="Choi C."/>
            <person name="Clum A."/>
            <person name="Dos Santos R.A."/>
            <person name="Damasio A.R."/>
            <person name="Diallinas G."/>
            <person name="Emri T."/>
            <person name="Fekete E."/>
            <person name="Flipphi M."/>
            <person name="Freyberg S."/>
            <person name="Gallo A."/>
            <person name="Gournas C."/>
            <person name="Habgood R."/>
            <person name="Hainaut M."/>
            <person name="Harispe M.L."/>
            <person name="Henrissat B."/>
            <person name="Hilden K.S."/>
            <person name="Hope R."/>
            <person name="Hossain A."/>
            <person name="Karabika E."/>
            <person name="Karaffa L."/>
            <person name="Karanyi Z."/>
            <person name="Krasevec N."/>
            <person name="Kuo A."/>
            <person name="Kusch H."/>
            <person name="LaButti K."/>
            <person name="Lagendijk E.L."/>
            <person name="Lapidus A."/>
            <person name="Levasseur A."/>
            <person name="Lindquist E."/>
            <person name="Lipzen A."/>
            <person name="Logrieco A.F."/>
            <person name="MacCabe A."/>
            <person name="Maekelae M.R."/>
            <person name="Malavazi I."/>
            <person name="Melin P."/>
            <person name="Meyer V."/>
            <person name="Mielnichuk N."/>
            <person name="Miskei M."/>
            <person name="Molnar A.P."/>
            <person name="Mule G."/>
            <person name="Ngan C.Y."/>
            <person name="Orejas M."/>
            <person name="Orosz E."/>
            <person name="Ouedraogo J.P."/>
            <person name="Overkamp K.M."/>
            <person name="Park H.-S."/>
            <person name="Perrone G."/>
            <person name="Piumi F."/>
            <person name="Punt P.J."/>
            <person name="Ram A.F."/>
            <person name="Ramon A."/>
            <person name="Rauscher S."/>
            <person name="Record E."/>
            <person name="Riano-Pachon D.M."/>
            <person name="Robert V."/>
            <person name="Roehrig J."/>
            <person name="Ruller R."/>
            <person name="Salamov A."/>
            <person name="Salih N.S."/>
            <person name="Samson R.A."/>
            <person name="Sandor E."/>
            <person name="Sanguinetti M."/>
            <person name="Schuetze T."/>
            <person name="Sepcic K."/>
            <person name="Shelest E."/>
            <person name="Sherlock G."/>
            <person name="Sophianopoulou V."/>
            <person name="Squina F.M."/>
            <person name="Sun H."/>
            <person name="Susca A."/>
            <person name="Todd R.B."/>
            <person name="Tsang A."/>
            <person name="Unkles S.E."/>
            <person name="van de Wiele N."/>
            <person name="van Rossen-Uffink D."/>
            <person name="Oliveira J.V."/>
            <person name="Vesth T.C."/>
            <person name="Visser J."/>
            <person name="Yu J.-H."/>
            <person name="Zhou M."/>
            <person name="Andersen M.R."/>
            <person name="Archer D.B."/>
            <person name="Baker S.E."/>
            <person name="Benoit I."/>
            <person name="Brakhage A.A."/>
            <person name="Braus G.H."/>
            <person name="Fischer R."/>
            <person name="Frisvad J.C."/>
            <person name="Goldman G.H."/>
            <person name="Houbraken J."/>
            <person name="Oakley B."/>
            <person name="Pocsi I."/>
            <person name="Scazzocchio C."/>
            <person name="Seiboth B."/>
            <person name="vanKuyk P.A."/>
            <person name="Wortman J."/>
            <person name="Dyer P.S."/>
            <person name="Grigoriev I.V."/>
        </authorList>
    </citation>
    <scope>NUCLEOTIDE SEQUENCE [LARGE SCALE GENOMIC DNA]</scope>
    <source>
        <strain evidence="2">CBS 134.48</strain>
    </source>
</reference>
<dbReference type="AlphaFoldDB" id="A0A1L9N7M4"/>
<name>A0A1L9N7M4_ASPTC</name>
<sequence length="200" mass="21894">MNAEASNSWIKGINKRSFDVEIYITGYHSKCGVYKWSTGVCMAAVSLFPSKYDEKDILVADYWCTSLGYLTLDQGPDQHTGRRSSSSPAGARADMHLSGGVILPVRNHYEWRNTGSVATPEDVLSFLQALAYLLRNMVRVHIFCGKTIIVPTHIPQPGRSGYSRLDTDITELQISGSPQSLSAGPSVQLIAGLPLNLSVF</sequence>
<accession>A0A1L9N7M4</accession>
<dbReference type="Proteomes" id="UP000184304">
    <property type="component" value="Unassembled WGS sequence"/>
</dbReference>
<evidence type="ECO:0000313" key="2">
    <source>
        <dbReference type="Proteomes" id="UP000184304"/>
    </source>
</evidence>
<dbReference type="VEuPathDB" id="FungiDB:ASPTUDRAFT_926269"/>
<dbReference type="EMBL" id="KV878198">
    <property type="protein sequence ID" value="OJI85104.1"/>
    <property type="molecule type" value="Genomic_DNA"/>
</dbReference>
<organism evidence="1 2">
    <name type="scientific">Aspergillus tubingensis (strain CBS 134.48)</name>
    <dbReference type="NCBI Taxonomy" id="767770"/>
    <lineage>
        <taxon>Eukaryota</taxon>
        <taxon>Fungi</taxon>
        <taxon>Dikarya</taxon>
        <taxon>Ascomycota</taxon>
        <taxon>Pezizomycotina</taxon>
        <taxon>Eurotiomycetes</taxon>
        <taxon>Eurotiomycetidae</taxon>
        <taxon>Eurotiales</taxon>
        <taxon>Aspergillaceae</taxon>
        <taxon>Aspergillus</taxon>
        <taxon>Aspergillus subgen. Circumdati</taxon>
    </lineage>
</organism>